<evidence type="ECO:0000256" key="3">
    <source>
        <dbReference type="ARBA" id="ARBA00022840"/>
    </source>
</evidence>
<evidence type="ECO:0000256" key="1">
    <source>
        <dbReference type="ARBA" id="ARBA00022598"/>
    </source>
</evidence>
<keyword evidence="2" id="KW-0547">Nucleotide-binding</keyword>
<evidence type="ECO:0000256" key="5">
    <source>
        <dbReference type="ARBA" id="ARBA00023146"/>
    </source>
</evidence>
<sequence length="105" mass="12227">MQQLYCDTCSKFLADRLVEGTCPRKGVAVTLQEEINVISAKVSAFYVWFDAPTRYASITACYTPDRKKWWKNLENIELYQFMRKDNVPFHTPALVVRIVCVLLME</sequence>
<comment type="caution">
    <text evidence="7">The sequence shown here is derived from an EMBL/GenBank/DDBJ whole genome shotgun (WGS) entry which is preliminary data.</text>
</comment>
<dbReference type="GO" id="GO:0004825">
    <property type="term" value="F:methionine-tRNA ligase activity"/>
    <property type="evidence" value="ECO:0007669"/>
    <property type="project" value="InterPro"/>
</dbReference>
<dbReference type="GO" id="GO:0017101">
    <property type="term" value="C:aminoacyl-tRNA synthetase multienzyme complex"/>
    <property type="evidence" value="ECO:0007669"/>
    <property type="project" value="TreeGrafter"/>
</dbReference>
<keyword evidence="1" id="KW-0436">Ligase</keyword>
<evidence type="ECO:0000256" key="4">
    <source>
        <dbReference type="ARBA" id="ARBA00022917"/>
    </source>
</evidence>
<keyword evidence="4" id="KW-0648">Protein biosynthesis</keyword>
<dbReference type="EMBL" id="CAMGYJ010000002">
    <property type="protein sequence ID" value="CAI0377496.1"/>
    <property type="molecule type" value="Genomic_DNA"/>
</dbReference>
<dbReference type="Gene3D" id="2.170.220.10">
    <property type="match status" value="1"/>
</dbReference>
<dbReference type="GO" id="GO:0006431">
    <property type="term" value="P:methionyl-tRNA aminoacylation"/>
    <property type="evidence" value="ECO:0007669"/>
    <property type="project" value="TreeGrafter"/>
</dbReference>
<keyword evidence="3" id="KW-0067">ATP-binding</keyword>
<keyword evidence="8" id="KW-1185">Reference proteome</keyword>
<dbReference type="PANTHER" id="PTHR45765">
    <property type="entry name" value="METHIONINE--TRNA LIGASE"/>
    <property type="match status" value="1"/>
</dbReference>
<gene>
    <name evidence="7" type="ORF">LITE_LOCUS1477</name>
</gene>
<dbReference type="Pfam" id="PF09334">
    <property type="entry name" value="tRNA-synt_1g"/>
    <property type="match status" value="1"/>
</dbReference>
<dbReference type="InterPro" id="IPR023458">
    <property type="entry name" value="Met-tRNA_ligase_1"/>
</dbReference>
<dbReference type="SUPFAM" id="SSF52374">
    <property type="entry name" value="Nucleotidylyl transferase"/>
    <property type="match status" value="1"/>
</dbReference>
<protein>
    <recommendedName>
        <fullName evidence="6">Methionyl/Leucyl tRNA synthetase domain-containing protein</fullName>
    </recommendedName>
</protein>
<evidence type="ECO:0000259" key="6">
    <source>
        <dbReference type="Pfam" id="PF09334"/>
    </source>
</evidence>
<evidence type="ECO:0000313" key="7">
    <source>
        <dbReference type="EMBL" id="CAI0377496.1"/>
    </source>
</evidence>
<dbReference type="GO" id="GO:0005829">
    <property type="term" value="C:cytosol"/>
    <property type="evidence" value="ECO:0007669"/>
    <property type="project" value="TreeGrafter"/>
</dbReference>
<accession>A0AAV0GWT6</accession>
<dbReference type="Proteomes" id="UP001154282">
    <property type="component" value="Unassembled WGS sequence"/>
</dbReference>
<dbReference type="Gene3D" id="3.40.50.620">
    <property type="entry name" value="HUPs"/>
    <property type="match status" value="1"/>
</dbReference>
<dbReference type="GO" id="GO:0005524">
    <property type="term" value="F:ATP binding"/>
    <property type="evidence" value="ECO:0007669"/>
    <property type="project" value="UniProtKB-KW"/>
</dbReference>
<feature type="domain" description="Methionyl/Leucyl tRNA synthetase" evidence="6">
    <location>
        <begin position="35"/>
        <end position="91"/>
    </location>
</feature>
<organism evidence="7 8">
    <name type="scientific">Linum tenue</name>
    <dbReference type="NCBI Taxonomy" id="586396"/>
    <lineage>
        <taxon>Eukaryota</taxon>
        <taxon>Viridiplantae</taxon>
        <taxon>Streptophyta</taxon>
        <taxon>Embryophyta</taxon>
        <taxon>Tracheophyta</taxon>
        <taxon>Spermatophyta</taxon>
        <taxon>Magnoliopsida</taxon>
        <taxon>eudicotyledons</taxon>
        <taxon>Gunneridae</taxon>
        <taxon>Pentapetalae</taxon>
        <taxon>rosids</taxon>
        <taxon>fabids</taxon>
        <taxon>Malpighiales</taxon>
        <taxon>Linaceae</taxon>
        <taxon>Linum</taxon>
    </lineage>
</organism>
<evidence type="ECO:0000256" key="2">
    <source>
        <dbReference type="ARBA" id="ARBA00022741"/>
    </source>
</evidence>
<proteinExistence type="predicted"/>
<dbReference type="PANTHER" id="PTHR45765:SF1">
    <property type="entry name" value="METHIONINE--TRNA LIGASE, CYTOPLASMIC"/>
    <property type="match status" value="1"/>
</dbReference>
<dbReference type="InterPro" id="IPR014729">
    <property type="entry name" value="Rossmann-like_a/b/a_fold"/>
</dbReference>
<dbReference type="InterPro" id="IPR015413">
    <property type="entry name" value="Methionyl/Leucyl_tRNA_Synth"/>
</dbReference>
<keyword evidence="5" id="KW-0030">Aminoacyl-tRNA synthetase</keyword>
<reference evidence="7" key="1">
    <citation type="submission" date="2022-08" db="EMBL/GenBank/DDBJ databases">
        <authorList>
            <person name="Gutierrez-Valencia J."/>
        </authorList>
    </citation>
    <scope>NUCLEOTIDE SEQUENCE</scope>
</reference>
<evidence type="ECO:0000313" key="8">
    <source>
        <dbReference type="Proteomes" id="UP001154282"/>
    </source>
</evidence>
<dbReference type="AlphaFoldDB" id="A0AAV0GWT6"/>
<name>A0AAV0GWT6_9ROSI</name>